<evidence type="ECO:0000256" key="4">
    <source>
        <dbReference type="ARBA" id="ARBA00022989"/>
    </source>
</evidence>
<dbReference type="PANTHER" id="PTHR30294:SF38">
    <property type="entry name" value="TRANSPORT PERMEASE PROTEIN"/>
    <property type="match status" value="1"/>
</dbReference>
<proteinExistence type="predicted"/>
<dbReference type="GO" id="GO:0005886">
    <property type="term" value="C:plasma membrane"/>
    <property type="evidence" value="ECO:0007669"/>
    <property type="project" value="UniProtKB-SubCell"/>
</dbReference>
<keyword evidence="3 6" id="KW-0812">Transmembrane</keyword>
<dbReference type="HOGENOM" id="CLU_1223179_0_0_11"/>
<evidence type="ECO:0000256" key="2">
    <source>
        <dbReference type="ARBA" id="ARBA00022475"/>
    </source>
</evidence>
<feature type="transmembrane region" description="Helical" evidence="6">
    <location>
        <begin position="99"/>
        <end position="119"/>
    </location>
</feature>
<keyword evidence="2" id="KW-1003">Cell membrane</keyword>
<evidence type="ECO:0000256" key="3">
    <source>
        <dbReference type="ARBA" id="ARBA00022692"/>
    </source>
</evidence>
<dbReference type="GO" id="GO:0140359">
    <property type="term" value="F:ABC-type transporter activity"/>
    <property type="evidence" value="ECO:0007669"/>
    <property type="project" value="InterPro"/>
</dbReference>
<dbReference type="InterPro" id="IPR051449">
    <property type="entry name" value="ABC-2_transporter_component"/>
</dbReference>
<accession>R9KVM2</accession>
<keyword evidence="9" id="KW-1185">Reference proteome</keyword>
<dbReference type="GeneID" id="82191298"/>
<feature type="transmembrane region" description="Helical" evidence="6">
    <location>
        <begin position="140"/>
        <end position="168"/>
    </location>
</feature>
<evidence type="ECO:0000259" key="7">
    <source>
        <dbReference type="Pfam" id="PF12698"/>
    </source>
</evidence>
<evidence type="ECO:0000256" key="1">
    <source>
        <dbReference type="ARBA" id="ARBA00004651"/>
    </source>
</evidence>
<comment type="subcellular location">
    <subcellularLocation>
        <location evidence="1">Cell membrane</location>
        <topology evidence="1">Multi-pass membrane protein</topology>
    </subcellularLocation>
</comment>
<dbReference type="InterPro" id="IPR013525">
    <property type="entry name" value="ABC2_TM"/>
</dbReference>
<sequence>MEATIADKRAEVEEAIDGANQQREEARTALEGVTISMPAEARAGLAEALGGLFDDDAALSFSTEDLSMNASNYLPIEDMETAYLHGNEDWRMFDCYGPVFIGIFLCVFTFITSGMSLVTERMGGTMTRFLATPVKAGQILGGYTLAFGLLACLQSTIILWVALTFIGFPNEGNVGLVVFTCITMAMVSVALSLLVSGLALRRSKSSSSFCCLSFRKFCCVARTSPP</sequence>
<evidence type="ECO:0000313" key="8">
    <source>
        <dbReference type="EMBL" id="EOS50266.1"/>
    </source>
</evidence>
<dbReference type="eggNOG" id="COG0842">
    <property type="taxonomic scope" value="Bacteria"/>
</dbReference>
<dbReference type="Proteomes" id="UP000014204">
    <property type="component" value="Unassembled WGS sequence"/>
</dbReference>
<dbReference type="PANTHER" id="PTHR30294">
    <property type="entry name" value="MEMBRANE COMPONENT OF ABC TRANSPORTER YHHJ-RELATED"/>
    <property type="match status" value="1"/>
</dbReference>
<dbReference type="AlphaFoldDB" id="R9KVM2"/>
<dbReference type="EMBL" id="ASSY01000009">
    <property type="protein sequence ID" value="EOS50266.1"/>
    <property type="molecule type" value="Genomic_DNA"/>
</dbReference>
<dbReference type="Pfam" id="PF12698">
    <property type="entry name" value="ABC2_membrane_3"/>
    <property type="match status" value="1"/>
</dbReference>
<name>R9KVM2_9ACTN</name>
<evidence type="ECO:0000256" key="6">
    <source>
        <dbReference type="SAM" id="Phobius"/>
    </source>
</evidence>
<organism evidence="8 9">
    <name type="scientific">Adlercreutzia caecimuris B7</name>
    <dbReference type="NCBI Taxonomy" id="1235794"/>
    <lineage>
        <taxon>Bacteria</taxon>
        <taxon>Bacillati</taxon>
        <taxon>Actinomycetota</taxon>
        <taxon>Coriobacteriia</taxon>
        <taxon>Eggerthellales</taxon>
        <taxon>Eggerthellaceae</taxon>
        <taxon>Adlercreutzia</taxon>
    </lineage>
</organism>
<keyword evidence="4 6" id="KW-1133">Transmembrane helix</keyword>
<evidence type="ECO:0000313" key="9">
    <source>
        <dbReference type="Proteomes" id="UP000014204"/>
    </source>
</evidence>
<evidence type="ECO:0000256" key="5">
    <source>
        <dbReference type="ARBA" id="ARBA00023136"/>
    </source>
</evidence>
<dbReference type="OrthoDB" id="9776218at2"/>
<keyword evidence="5 6" id="KW-0472">Membrane</keyword>
<feature type="transmembrane region" description="Helical" evidence="6">
    <location>
        <begin position="174"/>
        <end position="200"/>
    </location>
</feature>
<reference evidence="8 9" key="1">
    <citation type="submission" date="2013-04" db="EMBL/GenBank/DDBJ databases">
        <title>The Genome Sequence of Enterorhabdus caecimuris B7.</title>
        <authorList>
            <consortium name="The Broad Institute Genomics Platform"/>
            <consortium name="The Broad Institute Genome Sequencing Center for Infectious Disease"/>
            <person name="Earl A."/>
            <person name="Xavier R."/>
            <person name="Elson C."/>
            <person name="Duck W."/>
            <person name="Walker B."/>
            <person name="Young S."/>
            <person name="Zeng Q."/>
            <person name="Gargeya S."/>
            <person name="Fitzgerald M."/>
            <person name="Haas B."/>
            <person name="Abouelleil A."/>
            <person name="Allen A.W."/>
            <person name="Alvarado L."/>
            <person name="Arachchi H.M."/>
            <person name="Berlin A.M."/>
            <person name="Chapman S.B."/>
            <person name="Gainer-Dewar J."/>
            <person name="Goldberg J."/>
            <person name="Griggs A."/>
            <person name="Gujja S."/>
            <person name="Hansen M."/>
            <person name="Howarth C."/>
            <person name="Imamovic A."/>
            <person name="Ireland A."/>
            <person name="Larimer J."/>
            <person name="McCowan C."/>
            <person name="Murphy C."/>
            <person name="Pearson M."/>
            <person name="Poon T.W."/>
            <person name="Priest M."/>
            <person name="Roberts A."/>
            <person name="Saif S."/>
            <person name="Shea T."/>
            <person name="Sisk P."/>
            <person name="Sykes S."/>
            <person name="Wortman J."/>
            <person name="Nusbaum C."/>
            <person name="Birren B."/>
        </authorList>
    </citation>
    <scope>NUCLEOTIDE SEQUENCE [LARGE SCALE GENOMIC DNA]</scope>
    <source>
        <strain evidence="8 9">B7</strain>
    </source>
</reference>
<feature type="domain" description="ABC-2 type transporter transmembrane" evidence="7">
    <location>
        <begin position="69"/>
        <end position="212"/>
    </location>
</feature>
<dbReference type="RefSeq" id="WP_016310079.1">
    <property type="nucleotide sequence ID" value="NZ_KE159646.1"/>
</dbReference>
<dbReference type="PATRIC" id="fig|1235794.3.peg.1870"/>
<comment type="caution">
    <text evidence="8">The sequence shown here is derived from an EMBL/GenBank/DDBJ whole genome shotgun (WGS) entry which is preliminary data.</text>
</comment>
<gene>
    <name evidence="8" type="ORF">C811_01891</name>
</gene>
<dbReference type="STRING" id="1235794.C811_01891"/>
<protein>
    <recommendedName>
        <fullName evidence="7">ABC-2 type transporter transmembrane domain-containing protein</fullName>
    </recommendedName>
</protein>